<dbReference type="AlphaFoldDB" id="H0E3R1"/>
<dbReference type="OrthoDB" id="7032234at2"/>
<evidence type="ECO:0000313" key="2">
    <source>
        <dbReference type="EMBL" id="EHN11681.1"/>
    </source>
</evidence>
<gene>
    <name evidence="2" type="ORF">PAI11_14350</name>
</gene>
<name>H0E3R1_9ACTN</name>
<proteinExistence type="predicted"/>
<comment type="caution">
    <text evidence="2">The sequence shown here is derived from an EMBL/GenBank/DDBJ whole genome shotgun (WGS) entry which is preliminary data.</text>
</comment>
<accession>H0E3R1</accession>
<feature type="region of interest" description="Disordered" evidence="1">
    <location>
        <begin position="1"/>
        <end position="24"/>
    </location>
</feature>
<dbReference type="EMBL" id="AGUD01000079">
    <property type="protein sequence ID" value="EHN11681.1"/>
    <property type="molecule type" value="Genomic_DNA"/>
</dbReference>
<dbReference type="InterPro" id="IPR029063">
    <property type="entry name" value="SAM-dependent_MTases_sf"/>
</dbReference>
<organism evidence="2 3">
    <name type="scientific">Patulibacter medicamentivorans</name>
    <dbReference type="NCBI Taxonomy" id="1097667"/>
    <lineage>
        <taxon>Bacteria</taxon>
        <taxon>Bacillati</taxon>
        <taxon>Actinomycetota</taxon>
        <taxon>Thermoleophilia</taxon>
        <taxon>Solirubrobacterales</taxon>
        <taxon>Patulibacteraceae</taxon>
        <taxon>Patulibacter</taxon>
    </lineage>
</organism>
<evidence type="ECO:0008006" key="4">
    <source>
        <dbReference type="Google" id="ProtNLM"/>
    </source>
</evidence>
<dbReference type="RefSeq" id="WP_007572574.1">
    <property type="nucleotide sequence ID" value="NZ_AGUD01000079.1"/>
</dbReference>
<evidence type="ECO:0000313" key="3">
    <source>
        <dbReference type="Proteomes" id="UP000005143"/>
    </source>
</evidence>
<protein>
    <recommendedName>
        <fullName evidence="4">Methyltransferase type 11 domain-containing protein</fullName>
    </recommendedName>
</protein>
<dbReference type="Proteomes" id="UP000005143">
    <property type="component" value="Unassembled WGS sequence"/>
</dbReference>
<dbReference type="Gene3D" id="3.40.50.150">
    <property type="entry name" value="Vaccinia Virus protein VP39"/>
    <property type="match status" value="1"/>
</dbReference>
<sequence length="245" mass="27242">MPTIQPDEPPSELPEVEAGRLPDRYRDRMQDQFLARALPRLRPGVRILDVGAGRAPTLAPKTRPTGCWYVGTDRSAEELDAAPPGAYDETIVSDVTEPFPRADRFDLVLSWQVLEHVGDVGDALRQMGECVVPGGLLLVQTSGSRAVFSVASRMMPHRARVFAMERLLGVPAEEKFPTTRQPKTEASLRAALTGFSSVDVLPFYRGAAYFRFSRALQRLYVVYEDWAAADRRPDLATHYLVAATR</sequence>
<dbReference type="SUPFAM" id="SSF53335">
    <property type="entry name" value="S-adenosyl-L-methionine-dependent methyltransferases"/>
    <property type="match status" value="1"/>
</dbReference>
<evidence type="ECO:0000256" key="1">
    <source>
        <dbReference type="SAM" id="MobiDB-lite"/>
    </source>
</evidence>
<dbReference type="CDD" id="cd02440">
    <property type="entry name" value="AdoMet_MTases"/>
    <property type="match status" value="1"/>
</dbReference>
<reference evidence="2 3" key="1">
    <citation type="journal article" date="2013" name="Biodegradation">
        <title>Quantitative proteomic analysis of ibuprofen-degrading Patulibacter sp. strain I11.</title>
        <authorList>
            <person name="Almeida B."/>
            <person name="Kjeldal H."/>
            <person name="Lolas I."/>
            <person name="Knudsen A.D."/>
            <person name="Carvalho G."/>
            <person name="Nielsen K.L."/>
            <person name="Barreto Crespo M.T."/>
            <person name="Stensballe A."/>
            <person name="Nielsen J.L."/>
        </authorList>
    </citation>
    <scope>NUCLEOTIDE SEQUENCE [LARGE SCALE GENOMIC DNA]</scope>
    <source>
        <strain evidence="2 3">I11</strain>
    </source>
</reference>
<keyword evidence="3" id="KW-1185">Reference proteome</keyword>
<dbReference type="Pfam" id="PF13489">
    <property type="entry name" value="Methyltransf_23"/>
    <property type="match status" value="1"/>
</dbReference>